<evidence type="ECO:0000259" key="2">
    <source>
        <dbReference type="Pfam" id="PF13952"/>
    </source>
</evidence>
<dbReference type="AlphaFoldDB" id="A0A5D3E359"/>
<protein>
    <recommendedName>
        <fullName evidence="6">Transposase</fullName>
    </recommendedName>
</protein>
<dbReference type="Proteomes" id="UP000321947">
    <property type="component" value="Unassembled WGS sequence"/>
</dbReference>
<reference evidence="4 5" key="1">
    <citation type="submission" date="2019-08" db="EMBL/GenBank/DDBJ databases">
        <title>Draft genome sequences of two oriental melons (Cucumis melo L. var makuwa).</title>
        <authorList>
            <person name="Kwon S.-Y."/>
        </authorList>
    </citation>
    <scope>NUCLEOTIDE SEQUENCE [LARGE SCALE GENOMIC DNA]</scope>
    <source>
        <strain evidence="5">cv. Chang Bougi</strain>
        <tissue evidence="4">Leaf</tissue>
    </source>
</reference>
<feature type="domain" description="DUF4218" evidence="3">
    <location>
        <begin position="2"/>
        <end position="39"/>
    </location>
</feature>
<sequence>MKVLKNYVRNRHCPEGCIAECYIVEEAIEFCSDFLSEVDPVGLGIDRLDASLDNSSFGRPLSAGVSFKPKQDLLYQAHQYVLANTIDVQPYIEYLSWYVASEIGMGNVEISDNLRWIAHGPYPFVIKHNSYAINGCRYHTESYDKNRSVQNSGVENNNGMKIEDLGFILVDLKRIGHKSDSFIMETQARQVFYVEDPSDARWSIVLTPPQRDCEDQLNDDELGDIMLHCQGVPSDMPNIDRDDQDKEVGGAEIDGLVVGVVDEYVEKPKQQRKRGPTIMFDVTRVRSKGERKLVEYNEDGVPIGENGVKLNSFIGSCVHYHIPIIYATWIDVPVEFKEKIYTTVETAFIINSRSSKSILKTAETTFRQFKHWLTKKYILPFKNEPELLKRPPYMYSYIDQKQWEEFVRSRLCPHFEDKRKLQQERRKKNKYNHRLSRKGYANLREELKNIPSEESELDRASMWKKDRVDKKGQYDNEDDEISKTCADKEPSPNDVLTQALGTRESSWRVRGVGGFVTPTTYFHTAKRSKKRNEKIDKLSEENEKLRLGVQELENIHISTQSTPTSAHGSCSRPRLEYDIQCKKNVEKEVVKEEVNEDVIILNDLQEDAIEVRNEKEVVCESNIKMPPPLKTILRFAEKVMDKDSGIRYQLPFSLFGIGRKMCVLQEDIIDFCNMREVKTLTLVAYMA</sequence>
<dbReference type="EMBL" id="SSTD01000853">
    <property type="protein sequence ID" value="TYK30021.1"/>
    <property type="molecule type" value="Genomic_DNA"/>
</dbReference>
<evidence type="ECO:0000256" key="1">
    <source>
        <dbReference type="SAM" id="MobiDB-lite"/>
    </source>
</evidence>
<evidence type="ECO:0000313" key="5">
    <source>
        <dbReference type="Proteomes" id="UP000321947"/>
    </source>
</evidence>
<dbReference type="Pfam" id="PF13952">
    <property type="entry name" value="DUF4216"/>
    <property type="match status" value="1"/>
</dbReference>
<evidence type="ECO:0000313" key="4">
    <source>
        <dbReference type="EMBL" id="TYK30021.1"/>
    </source>
</evidence>
<organism evidence="4 5">
    <name type="scientific">Cucumis melo var. makuwa</name>
    <name type="common">Oriental melon</name>
    <dbReference type="NCBI Taxonomy" id="1194695"/>
    <lineage>
        <taxon>Eukaryota</taxon>
        <taxon>Viridiplantae</taxon>
        <taxon>Streptophyta</taxon>
        <taxon>Embryophyta</taxon>
        <taxon>Tracheophyta</taxon>
        <taxon>Spermatophyta</taxon>
        <taxon>Magnoliopsida</taxon>
        <taxon>eudicotyledons</taxon>
        <taxon>Gunneridae</taxon>
        <taxon>Pentapetalae</taxon>
        <taxon>rosids</taxon>
        <taxon>fabids</taxon>
        <taxon>Cucurbitales</taxon>
        <taxon>Cucurbitaceae</taxon>
        <taxon>Benincaseae</taxon>
        <taxon>Cucumis</taxon>
    </lineage>
</organism>
<dbReference type="PANTHER" id="PTHR48258:SF8">
    <property type="entry name" value="DUF4216 DOMAIN-CONTAINING PROTEIN"/>
    <property type="match status" value="1"/>
</dbReference>
<feature type="compositionally biased region" description="Basic and acidic residues" evidence="1">
    <location>
        <begin position="481"/>
        <end position="491"/>
    </location>
</feature>
<gene>
    <name evidence="4" type="ORF">E5676_scaffold587G00260</name>
</gene>
<feature type="domain" description="DUF4216" evidence="2">
    <location>
        <begin position="155"/>
        <end position="205"/>
    </location>
</feature>
<dbReference type="PANTHER" id="PTHR48258">
    <property type="entry name" value="DUF4218 DOMAIN-CONTAINING PROTEIN-RELATED"/>
    <property type="match status" value="1"/>
</dbReference>
<accession>A0A5D3E359</accession>
<name>A0A5D3E359_CUCMM</name>
<comment type="caution">
    <text evidence="4">The sequence shown here is derived from an EMBL/GenBank/DDBJ whole genome shotgun (WGS) entry which is preliminary data.</text>
</comment>
<evidence type="ECO:0000259" key="3">
    <source>
        <dbReference type="Pfam" id="PF13960"/>
    </source>
</evidence>
<proteinExistence type="predicted"/>
<dbReference type="Pfam" id="PF13960">
    <property type="entry name" value="DUF4218"/>
    <property type="match status" value="1"/>
</dbReference>
<feature type="region of interest" description="Disordered" evidence="1">
    <location>
        <begin position="468"/>
        <end position="494"/>
    </location>
</feature>
<dbReference type="InterPro" id="IPR025312">
    <property type="entry name" value="DUF4216"/>
</dbReference>
<dbReference type="InterPro" id="IPR025452">
    <property type="entry name" value="DUF4218"/>
</dbReference>
<evidence type="ECO:0008006" key="6">
    <source>
        <dbReference type="Google" id="ProtNLM"/>
    </source>
</evidence>